<proteinExistence type="inferred from homology"/>
<keyword evidence="16" id="KW-1185">Reference proteome</keyword>
<keyword evidence="11 13" id="KW-0472">Membrane</keyword>
<dbReference type="GO" id="GO:0005886">
    <property type="term" value="C:plasma membrane"/>
    <property type="evidence" value="ECO:0007669"/>
    <property type="project" value="UniProtKB-SubCell"/>
</dbReference>
<dbReference type="GO" id="GO:0020037">
    <property type="term" value="F:heme binding"/>
    <property type="evidence" value="ECO:0007669"/>
    <property type="project" value="TreeGrafter"/>
</dbReference>
<protein>
    <submittedName>
        <fullName evidence="15">Cytochrome b</fullName>
    </submittedName>
</protein>
<dbReference type="EMBL" id="BMIH01000001">
    <property type="protein sequence ID" value="GGB21990.1"/>
    <property type="molecule type" value="Genomic_DNA"/>
</dbReference>
<accession>A0A916SXX0</accession>
<dbReference type="Pfam" id="PF01292">
    <property type="entry name" value="Ni_hydr_CYTB"/>
    <property type="match status" value="1"/>
</dbReference>
<dbReference type="AlphaFoldDB" id="A0A916SXX0"/>
<evidence type="ECO:0000256" key="12">
    <source>
        <dbReference type="ARBA" id="ARBA00037975"/>
    </source>
</evidence>
<reference evidence="15" key="1">
    <citation type="journal article" date="2014" name="Int. J. Syst. Evol. Microbiol.">
        <title>Complete genome sequence of Corynebacterium casei LMG S-19264T (=DSM 44701T), isolated from a smear-ripened cheese.</title>
        <authorList>
            <consortium name="US DOE Joint Genome Institute (JGI-PGF)"/>
            <person name="Walter F."/>
            <person name="Albersmeier A."/>
            <person name="Kalinowski J."/>
            <person name="Ruckert C."/>
        </authorList>
    </citation>
    <scope>NUCLEOTIDE SEQUENCE</scope>
    <source>
        <strain evidence="15">CGMCC 1.15330</strain>
    </source>
</reference>
<dbReference type="GO" id="GO:0009055">
    <property type="term" value="F:electron transfer activity"/>
    <property type="evidence" value="ECO:0007669"/>
    <property type="project" value="InterPro"/>
</dbReference>
<comment type="subcellular location">
    <subcellularLocation>
        <location evidence="2">Cell membrane</location>
        <topology evidence="2">Multi-pass membrane protein</topology>
    </subcellularLocation>
</comment>
<keyword evidence="4" id="KW-1003">Cell membrane</keyword>
<evidence type="ECO:0000259" key="14">
    <source>
        <dbReference type="Pfam" id="PF01292"/>
    </source>
</evidence>
<sequence>MSIRTDPVVRYSTVAIWFHWTIAVLVILNLVIGIAHDAIGGMALHKPIGLTVLALTAARVAWRLTHRPPPLPGHIRAHERALAHGVHWALYALMIAMPVTGWMMVSGGPVRRPLTWFGLFDVPYLPVGEAGGGFGHEAHELLGWLMLALVVLHIAAALRHRLLLRDRVLARMAPALDR</sequence>
<evidence type="ECO:0000313" key="15">
    <source>
        <dbReference type="EMBL" id="GGB21990.1"/>
    </source>
</evidence>
<comment type="cofactor">
    <cofactor evidence="1">
        <name>heme b</name>
        <dbReference type="ChEBI" id="CHEBI:60344"/>
    </cofactor>
</comment>
<evidence type="ECO:0000256" key="2">
    <source>
        <dbReference type="ARBA" id="ARBA00004651"/>
    </source>
</evidence>
<evidence type="ECO:0000313" key="16">
    <source>
        <dbReference type="Proteomes" id="UP000623067"/>
    </source>
</evidence>
<evidence type="ECO:0000256" key="6">
    <source>
        <dbReference type="ARBA" id="ARBA00022692"/>
    </source>
</evidence>
<evidence type="ECO:0000256" key="7">
    <source>
        <dbReference type="ARBA" id="ARBA00022723"/>
    </source>
</evidence>
<evidence type="ECO:0000256" key="10">
    <source>
        <dbReference type="ARBA" id="ARBA00023004"/>
    </source>
</evidence>
<evidence type="ECO:0000256" key="11">
    <source>
        <dbReference type="ARBA" id="ARBA00023136"/>
    </source>
</evidence>
<keyword evidence="9 13" id="KW-1133">Transmembrane helix</keyword>
<organism evidence="15 16">
    <name type="scientific">Sphingomonas metalli</name>
    <dbReference type="NCBI Taxonomy" id="1779358"/>
    <lineage>
        <taxon>Bacteria</taxon>
        <taxon>Pseudomonadati</taxon>
        <taxon>Pseudomonadota</taxon>
        <taxon>Alphaproteobacteria</taxon>
        <taxon>Sphingomonadales</taxon>
        <taxon>Sphingomonadaceae</taxon>
        <taxon>Sphingomonas</taxon>
    </lineage>
</organism>
<dbReference type="Gene3D" id="1.20.950.20">
    <property type="entry name" value="Transmembrane di-heme cytochromes, Chain C"/>
    <property type="match status" value="1"/>
</dbReference>
<dbReference type="SUPFAM" id="SSF81342">
    <property type="entry name" value="Transmembrane di-heme cytochromes"/>
    <property type="match status" value="1"/>
</dbReference>
<feature type="domain" description="Cytochrome b561 bacterial/Ni-hydrogenase" evidence="14">
    <location>
        <begin position="10"/>
        <end position="174"/>
    </location>
</feature>
<dbReference type="InterPro" id="IPR011577">
    <property type="entry name" value="Cyt_b561_bac/Ni-Hgenase"/>
</dbReference>
<keyword evidence="5" id="KW-0349">Heme</keyword>
<evidence type="ECO:0000256" key="4">
    <source>
        <dbReference type="ARBA" id="ARBA00022475"/>
    </source>
</evidence>
<feature type="transmembrane region" description="Helical" evidence="13">
    <location>
        <begin position="12"/>
        <end position="35"/>
    </location>
</feature>
<feature type="transmembrane region" description="Helical" evidence="13">
    <location>
        <begin position="141"/>
        <end position="158"/>
    </location>
</feature>
<feature type="transmembrane region" description="Helical" evidence="13">
    <location>
        <begin position="86"/>
        <end position="105"/>
    </location>
</feature>
<keyword evidence="7" id="KW-0479">Metal-binding</keyword>
<feature type="transmembrane region" description="Helical" evidence="13">
    <location>
        <begin position="47"/>
        <end position="65"/>
    </location>
</feature>
<keyword evidence="3" id="KW-0813">Transport</keyword>
<evidence type="ECO:0000256" key="1">
    <source>
        <dbReference type="ARBA" id="ARBA00001970"/>
    </source>
</evidence>
<dbReference type="PANTHER" id="PTHR30529:SF1">
    <property type="entry name" value="CYTOCHROME B561 HOMOLOG 2"/>
    <property type="match status" value="1"/>
</dbReference>
<dbReference type="InterPro" id="IPR016174">
    <property type="entry name" value="Di-haem_cyt_TM"/>
</dbReference>
<keyword evidence="10" id="KW-0408">Iron</keyword>
<comment type="caution">
    <text evidence="15">The sequence shown here is derived from an EMBL/GenBank/DDBJ whole genome shotgun (WGS) entry which is preliminary data.</text>
</comment>
<name>A0A916SXX0_9SPHN</name>
<reference evidence="15" key="2">
    <citation type="submission" date="2020-09" db="EMBL/GenBank/DDBJ databases">
        <authorList>
            <person name="Sun Q."/>
            <person name="Zhou Y."/>
        </authorList>
    </citation>
    <scope>NUCLEOTIDE SEQUENCE</scope>
    <source>
        <strain evidence="15">CGMCC 1.15330</strain>
    </source>
</reference>
<comment type="similarity">
    <text evidence="12">Belongs to the cytochrome b561 family.</text>
</comment>
<evidence type="ECO:0000256" key="9">
    <source>
        <dbReference type="ARBA" id="ARBA00022989"/>
    </source>
</evidence>
<evidence type="ECO:0000256" key="8">
    <source>
        <dbReference type="ARBA" id="ARBA00022982"/>
    </source>
</evidence>
<dbReference type="GO" id="GO:0022904">
    <property type="term" value="P:respiratory electron transport chain"/>
    <property type="evidence" value="ECO:0007669"/>
    <property type="project" value="InterPro"/>
</dbReference>
<dbReference type="PANTHER" id="PTHR30529">
    <property type="entry name" value="CYTOCHROME B561"/>
    <property type="match status" value="1"/>
</dbReference>
<dbReference type="RefSeq" id="WP_188657529.1">
    <property type="nucleotide sequence ID" value="NZ_BMIH01000001.1"/>
</dbReference>
<evidence type="ECO:0000256" key="3">
    <source>
        <dbReference type="ARBA" id="ARBA00022448"/>
    </source>
</evidence>
<dbReference type="InterPro" id="IPR052168">
    <property type="entry name" value="Cytochrome_b561_oxidase"/>
</dbReference>
<keyword evidence="6 13" id="KW-0812">Transmembrane</keyword>
<gene>
    <name evidence="15" type="primary">yodB</name>
    <name evidence="15" type="ORF">GCM10011380_09450</name>
</gene>
<dbReference type="Proteomes" id="UP000623067">
    <property type="component" value="Unassembled WGS sequence"/>
</dbReference>
<evidence type="ECO:0000256" key="13">
    <source>
        <dbReference type="SAM" id="Phobius"/>
    </source>
</evidence>
<dbReference type="GO" id="GO:0046872">
    <property type="term" value="F:metal ion binding"/>
    <property type="evidence" value="ECO:0007669"/>
    <property type="project" value="UniProtKB-KW"/>
</dbReference>
<keyword evidence="8" id="KW-0249">Electron transport</keyword>
<evidence type="ECO:0000256" key="5">
    <source>
        <dbReference type="ARBA" id="ARBA00022617"/>
    </source>
</evidence>